<feature type="compositionally biased region" description="Low complexity" evidence="11">
    <location>
        <begin position="828"/>
        <end position="842"/>
    </location>
</feature>
<dbReference type="InterPro" id="IPR015958">
    <property type="entry name" value="Trk1_fungi"/>
</dbReference>
<feature type="compositionally biased region" description="Polar residues" evidence="11">
    <location>
        <begin position="249"/>
        <end position="261"/>
    </location>
</feature>
<feature type="region of interest" description="Disordered" evidence="11">
    <location>
        <begin position="1"/>
        <end position="129"/>
    </location>
</feature>
<keyword evidence="13" id="KW-1185">Reference proteome</keyword>
<comment type="subcellular location">
    <subcellularLocation>
        <location evidence="1">Membrane</location>
        <topology evidence="1">Multi-pass membrane protein</topology>
    </subcellularLocation>
</comment>
<feature type="compositionally biased region" description="Low complexity" evidence="11">
    <location>
        <begin position="319"/>
        <end position="328"/>
    </location>
</feature>
<reference evidence="12" key="1">
    <citation type="journal article" date="2021" name="Open Biol.">
        <title>Shared evolutionary footprints suggest mitochondrial oxidative damage underlies multiple complex I losses in fungi.</title>
        <authorList>
            <person name="Schikora-Tamarit M.A."/>
            <person name="Marcet-Houben M."/>
            <person name="Nosek J."/>
            <person name="Gabaldon T."/>
        </authorList>
    </citation>
    <scope>NUCLEOTIDE SEQUENCE</scope>
    <source>
        <strain evidence="12">CBS6341</strain>
    </source>
</reference>
<keyword evidence="6 10" id="KW-0630">Potassium</keyword>
<evidence type="ECO:0000256" key="4">
    <source>
        <dbReference type="ARBA" id="ARBA00022538"/>
    </source>
</evidence>
<feature type="region of interest" description="Disordered" evidence="11">
    <location>
        <begin position="236"/>
        <end position="334"/>
    </location>
</feature>
<feature type="region of interest" description="Disordered" evidence="11">
    <location>
        <begin position="870"/>
        <end position="907"/>
    </location>
</feature>
<evidence type="ECO:0000256" key="11">
    <source>
        <dbReference type="SAM" id="MobiDB-lite"/>
    </source>
</evidence>
<reference evidence="12" key="2">
    <citation type="submission" date="2021-01" db="EMBL/GenBank/DDBJ databases">
        <authorList>
            <person name="Schikora-Tamarit M.A."/>
        </authorList>
    </citation>
    <scope>NUCLEOTIDE SEQUENCE</scope>
    <source>
        <strain evidence="12">CBS6341</strain>
    </source>
</reference>
<dbReference type="GO" id="GO:0030007">
    <property type="term" value="P:intracellular potassium ion homeostasis"/>
    <property type="evidence" value="ECO:0007669"/>
    <property type="project" value="UniProtKB-UniRule"/>
</dbReference>
<feature type="transmembrane region" description="Helical" evidence="10">
    <location>
        <begin position="420"/>
        <end position="439"/>
    </location>
</feature>
<comment type="caution">
    <text evidence="10">Lacks conserved residue(s) required for the propagation of feature annotation.</text>
</comment>
<dbReference type="NCBIfam" id="TIGR00934">
    <property type="entry name" value="2a38euk"/>
    <property type="match status" value="1"/>
</dbReference>
<feature type="transmembrane region" description="Helical" evidence="10">
    <location>
        <begin position="514"/>
        <end position="534"/>
    </location>
</feature>
<keyword evidence="8 10" id="KW-0406">Ion transport</keyword>
<dbReference type="EMBL" id="JAEUBF010000753">
    <property type="protein sequence ID" value="KAH3675579.1"/>
    <property type="molecule type" value="Genomic_DNA"/>
</dbReference>
<evidence type="ECO:0000256" key="5">
    <source>
        <dbReference type="ARBA" id="ARBA00022692"/>
    </source>
</evidence>
<proteinExistence type="inferred from homology"/>
<feature type="compositionally biased region" description="Basic and acidic residues" evidence="11">
    <location>
        <begin position="165"/>
        <end position="179"/>
    </location>
</feature>
<name>A0A9P8PQA3_9ASCO</name>
<feature type="transmembrane region" description="Helical" evidence="10">
    <location>
        <begin position="384"/>
        <end position="404"/>
    </location>
</feature>
<evidence type="ECO:0000256" key="6">
    <source>
        <dbReference type="ARBA" id="ARBA00022958"/>
    </source>
</evidence>
<keyword evidence="3 10" id="KW-0813">Transport</keyword>
<gene>
    <name evidence="12" type="ORF">WICMUC_002668</name>
</gene>
<evidence type="ECO:0000256" key="1">
    <source>
        <dbReference type="ARBA" id="ARBA00004141"/>
    </source>
</evidence>
<keyword evidence="4 10" id="KW-0633">Potassium transport</keyword>
<feature type="compositionally biased region" description="Low complexity" evidence="11">
    <location>
        <begin position="24"/>
        <end position="49"/>
    </location>
</feature>
<dbReference type="InterPro" id="IPR051143">
    <property type="entry name" value="TrkH_K-transport"/>
</dbReference>
<accession>A0A9P8PQA3</accession>
<dbReference type="GO" id="GO:1990573">
    <property type="term" value="P:potassium ion import across plasma membrane"/>
    <property type="evidence" value="ECO:0007669"/>
    <property type="project" value="TreeGrafter"/>
</dbReference>
<comment type="caution">
    <text evidence="12">The sequence shown here is derived from an EMBL/GenBank/DDBJ whole genome shotgun (WGS) entry which is preliminary data.</text>
</comment>
<feature type="compositionally biased region" description="Basic and acidic residues" evidence="11">
    <location>
        <begin position="9"/>
        <end position="18"/>
    </location>
</feature>
<feature type="transmembrane region" description="Helical" evidence="10">
    <location>
        <begin position="651"/>
        <end position="669"/>
    </location>
</feature>
<dbReference type="OrthoDB" id="9999863at2759"/>
<feature type="compositionally biased region" description="Low complexity" evidence="11">
    <location>
        <begin position="286"/>
        <end position="298"/>
    </location>
</feature>
<evidence type="ECO:0000313" key="13">
    <source>
        <dbReference type="Proteomes" id="UP000769528"/>
    </source>
</evidence>
<organism evidence="12 13">
    <name type="scientific">Wickerhamomyces mucosus</name>
    <dbReference type="NCBI Taxonomy" id="1378264"/>
    <lineage>
        <taxon>Eukaryota</taxon>
        <taxon>Fungi</taxon>
        <taxon>Dikarya</taxon>
        <taxon>Ascomycota</taxon>
        <taxon>Saccharomycotina</taxon>
        <taxon>Saccharomycetes</taxon>
        <taxon>Phaffomycetales</taxon>
        <taxon>Wickerhamomycetaceae</taxon>
        <taxon>Wickerhamomyces</taxon>
    </lineage>
</organism>
<feature type="compositionally biased region" description="Basic residues" evidence="11">
    <location>
        <begin position="274"/>
        <end position="283"/>
    </location>
</feature>
<feature type="compositionally biased region" description="Low complexity" evidence="11">
    <location>
        <begin position="76"/>
        <end position="85"/>
    </location>
</feature>
<evidence type="ECO:0000256" key="9">
    <source>
        <dbReference type="ARBA" id="ARBA00023136"/>
    </source>
</evidence>
<feature type="region of interest" description="Disordered" evidence="11">
    <location>
        <begin position="803"/>
        <end position="846"/>
    </location>
</feature>
<dbReference type="PANTHER" id="PTHR31064:SF30">
    <property type="entry name" value="HIGH-AFFINITY POTASSIUM TRANSPORT PROTEIN-RELATED"/>
    <property type="match status" value="1"/>
</dbReference>
<evidence type="ECO:0000256" key="10">
    <source>
        <dbReference type="PIRNR" id="PIRNR002450"/>
    </source>
</evidence>
<dbReference type="GO" id="GO:0140107">
    <property type="term" value="F:high-affinity potassium ion transmembrane transporter activity"/>
    <property type="evidence" value="ECO:0007669"/>
    <property type="project" value="TreeGrafter"/>
</dbReference>
<feature type="compositionally biased region" description="Basic and acidic residues" evidence="11">
    <location>
        <begin position="262"/>
        <end position="273"/>
    </location>
</feature>
<dbReference type="AlphaFoldDB" id="A0A9P8PQA3"/>
<protein>
    <recommendedName>
        <fullName evidence="10">Potassium transport protein</fullName>
    </recommendedName>
</protein>
<keyword evidence="5 10" id="KW-0812">Transmembrane</keyword>
<evidence type="ECO:0000256" key="3">
    <source>
        <dbReference type="ARBA" id="ARBA00022448"/>
    </source>
</evidence>
<evidence type="ECO:0000313" key="12">
    <source>
        <dbReference type="EMBL" id="KAH3675579.1"/>
    </source>
</evidence>
<keyword evidence="7 10" id="KW-1133">Transmembrane helix</keyword>
<dbReference type="PANTHER" id="PTHR31064">
    <property type="entry name" value="POTASSIUM TRANSPORT PROTEIN DDB_G0292412-RELATED"/>
    <property type="match status" value="1"/>
</dbReference>
<feature type="compositionally biased region" description="Low complexity" evidence="11">
    <location>
        <begin position="803"/>
        <end position="817"/>
    </location>
</feature>
<dbReference type="GO" id="GO:0005886">
    <property type="term" value="C:plasma membrane"/>
    <property type="evidence" value="ECO:0007669"/>
    <property type="project" value="InterPro"/>
</dbReference>
<dbReference type="PIRSF" id="PIRSF002450">
    <property type="entry name" value="K+_transpter_TRK"/>
    <property type="match status" value="1"/>
</dbReference>
<dbReference type="InterPro" id="IPR003445">
    <property type="entry name" value="Cat_transpt"/>
</dbReference>
<dbReference type="Proteomes" id="UP000769528">
    <property type="component" value="Unassembled WGS sequence"/>
</dbReference>
<evidence type="ECO:0000256" key="8">
    <source>
        <dbReference type="ARBA" id="ARBA00023065"/>
    </source>
</evidence>
<feature type="transmembrane region" description="Helical" evidence="10">
    <location>
        <begin position="451"/>
        <end position="476"/>
    </location>
</feature>
<evidence type="ECO:0000256" key="7">
    <source>
        <dbReference type="ARBA" id="ARBA00022989"/>
    </source>
</evidence>
<feature type="transmembrane region" description="Helical" evidence="10">
    <location>
        <begin position="681"/>
        <end position="701"/>
    </location>
</feature>
<comment type="similarity">
    <text evidence="2 10">Belongs to the TrkH potassium transport family.</text>
</comment>
<sequence length="907" mass="104126">MRRTATMMERQRTMESQRSRFLRSNQSNNNSNTNKNNNLNHENQQNESPSSRKESTTSSELLNDTQPISYKGTFENNGNNHNSNGYDSEMVDHISEPSDNEDQIDKSHQNDSHGGIKFAELPKPTRQEVTPRDVYMSISMLRNQPKNETNDQEEDEGPALIIRGPAERDIQFQEPEKPRQKSHNNSYNNKNKRKSPFRRSFNYLTRPVSLIHDPISSRDNEEGLNLEITQSNLQLPSKDETNGLKYCKRSNTLDTPGNSNEKLPRQPTIDKIRRNLTKRKNSRRVSSIAIDDSASSINSDHHRRHHQDYDHDYDEENNVFDGNDNNNNNDHEDDYSLRRRMSTNYLSWNPQVGRNSTFGTLTYQQKEELGGVEYRALKLLVKILLVYYIGFHLLGILFLTPWIYKSSKYAPLVKDDEKSLAWWGIFTSMSSFNDLGFTLTPNSMNSFNTSAYVLLILSFFIVIGNTGFPVFLRFIIWCMFKVSKDLSLIKESLGFLLDHPRRCFTLLFPSAPTWWLLFILIVMNGIDLILFIVLDIGATIFEGFTTGTKILDGFFQAISTRTAGFSCVDLSQLHPAVQVSYMVMMYISVLPIAISIRRTNVYEEQSLGVYAVSAEGLITRSSTNNESISPNESTEDSKPTSFIGAHLRKQLSFDLWFVFLGVFIICIAEGEKIQDSTLPEFNVFQILFEVVSAYGTVGMSLGYPNTFTSFSGQFNVISKLVIISMMIRGRHRGLPYSLDRAIMLPSKKMEERDLYQSIHHKQHETIDLSNVNTMEDDPVIQFFKSAAPKILREHIRTPSFLRRPSTIGRTSSTRRSTLGNKDLRNIDNHNNGNNNIDQSNPNFRNIHFGHTQHTQQTEDNQENIDPMRYEMDDFNRNNDDDDNESPNESPNEFNNQDIERNTSNGTV</sequence>
<keyword evidence="9 10" id="KW-0472">Membrane</keyword>
<dbReference type="Pfam" id="PF02386">
    <property type="entry name" value="TrkH"/>
    <property type="match status" value="1"/>
</dbReference>
<evidence type="ECO:0000256" key="2">
    <source>
        <dbReference type="ARBA" id="ARBA00009137"/>
    </source>
</evidence>
<feature type="region of interest" description="Disordered" evidence="11">
    <location>
        <begin position="163"/>
        <end position="200"/>
    </location>
</feature>
<feature type="compositionally biased region" description="Low complexity" evidence="11">
    <location>
        <begin position="886"/>
        <end position="895"/>
    </location>
</feature>
<dbReference type="InterPro" id="IPR004773">
    <property type="entry name" value="K/Na_transp_Trk1/HKT1"/>
</dbReference>